<evidence type="ECO:0000256" key="3">
    <source>
        <dbReference type="ARBA" id="ARBA00022448"/>
    </source>
</evidence>
<dbReference type="Gene3D" id="3.40.190.10">
    <property type="entry name" value="Periplasmic binding protein-like II"/>
    <property type="match status" value="1"/>
</dbReference>
<dbReference type="PANTHER" id="PTHR30290:SF10">
    <property type="entry name" value="PERIPLASMIC OLIGOPEPTIDE-BINDING PROTEIN-RELATED"/>
    <property type="match status" value="1"/>
</dbReference>
<reference evidence="8 11" key="2">
    <citation type="submission" date="2019-07" db="EMBL/GenBank/DDBJ databases">
        <title>Whole genome shotgun sequence of Lactobacillus siliginis NBRC 101315.</title>
        <authorList>
            <person name="Hosoyama A."/>
            <person name="Uohara A."/>
            <person name="Ohji S."/>
            <person name="Ichikawa N."/>
        </authorList>
    </citation>
    <scope>NUCLEOTIDE SEQUENCE [LARGE SCALE GENOMIC DNA]</scope>
    <source>
        <strain evidence="8 11">NBRC 101315</strain>
    </source>
</reference>
<dbReference type="PANTHER" id="PTHR30290">
    <property type="entry name" value="PERIPLASMIC BINDING COMPONENT OF ABC TRANSPORTER"/>
    <property type="match status" value="1"/>
</dbReference>
<feature type="signal peptide" evidence="6">
    <location>
        <begin position="1"/>
        <end position="24"/>
    </location>
</feature>
<feature type="domain" description="Solute-binding protein family 5" evidence="7">
    <location>
        <begin position="77"/>
        <end position="463"/>
    </location>
</feature>
<protein>
    <submittedName>
        <fullName evidence="9">ABC-type oligopeptide transport system, periplasmic component</fullName>
    </submittedName>
    <submittedName>
        <fullName evidence="8">Peptide ABC transporter substrate-binding protein</fullName>
    </submittedName>
</protein>
<proteinExistence type="inferred from homology"/>
<evidence type="ECO:0000259" key="7">
    <source>
        <dbReference type="Pfam" id="PF00496"/>
    </source>
</evidence>
<evidence type="ECO:0000256" key="4">
    <source>
        <dbReference type="ARBA" id="ARBA00022729"/>
    </source>
</evidence>
<dbReference type="RefSeq" id="WP_057809524.1">
    <property type="nucleotide sequence ID" value="NZ_BJUD01000066.1"/>
</dbReference>
<keyword evidence="3" id="KW-0813">Transport</keyword>
<evidence type="ECO:0000313" key="11">
    <source>
        <dbReference type="Proteomes" id="UP000321429"/>
    </source>
</evidence>
<evidence type="ECO:0000256" key="2">
    <source>
        <dbReference type="ARBA" id="ARBA00005695"/>
    </source>
</evidence>
<dbReference type="AlphaFoldDB" id="A0A0R2LCJ7"/>
<dbReference type="PIRSF" id="PIRSF002741">
    <property type="entry name" value="MppA"/>
    <property type="match status" value="1"/>
</dbReference>
<keyword evidence="10" id="KW-1185">Reference proteome</keyword>
<dbReference type="GO" id="GO:0015833">
    <property type="term" value="P:peptide transport"/>
    <property type="evidence" value="ECO:0007669"/>
    <property type="project" value="UniProtKB-KW"/>
</dbReference>
<dbReference type="InterPro" id="IPR000914">
    <property type="entry name" value="SBP_5_dom"/>
</dbReference>
<sequence>MKLRRVLALGAVAAIAAVTLTACGNGSNGASSHKGTLNLTTSAEMPGLDTSKVTDNSSLTALSNTQEGIYRIGKNSKPENALATKTTVSKDGLHWTFDLRKNTKWSNGDKVTAKDFVYSWQRTNDPKTASQYAYLFEGVKNATAIQNKKADVKSLGVKADGDYKLDVTLEKPIPYFKLLLGFPIFFPQDQKVVEKYGSQYGMKADKQVYNGPFKVEDWTGTNTKWKWVKNSSYWDKQAVKTNTINWQVVKESNTALNLFNSGKVDRTQLQGSQVANYKNNKNYVYYQGSTSAYLELNEAKVPAFKNQKIRQALSMSLDRKQLVNNVLQDGSKAATGLIPSKLSKNPQTGADFAKDSQVPDVTDHNLSKAKALLKEGEKEAGISDLNFTLLADDTSTAKQNAEFLQSQFEKLPGVKVSLQNVPFKNRLTKSSNGDFDAVITLWGADYNDPYTYSSLFTADNSQNNGKWANEQYDTDIKNSADKDANDKQARYNDLVDAEKTLTKEVGVIPMYWGTASGSGPMLQKSYVKGVIYNSAGVNFNYKNVEVK</sequence>
<dbReference type="FunFam" id="3.90.76.10:FF:000001">
    <property type="entry name" value="Oligopeptide ABC transporter substrate-binding protein"/>
    <property type="match status" value="1"/>
</dbReference>
<comment type="subcellular location">
    <subcellularLocation>
        <location evidence="1">Cell envelope</location>
    </subcellularLocation>
</comment>
<keyword evidence="4 6" id="KW-0732">Signal</keyword>
<dbReference type="GO" id="GO:0030288">
    <property type="term" value="C:outer membrane-bounded periplasmic space"/>
    <property type="evidence" value="ECO:0007669"/>
    <property type="project" value="UniProtKB-ARBA"/>
</dbReference>
<dbReference type="SUPFAM" id="SSF53850">
    <property type="entry name" value="Periplasmic binding protein-like II"/>
    <property type="match status" value="1"/>
</dbReference>
<keyword evidence="5" id="KW-0653">Protein transport</keyword>
<dbReference type="InterPro" id="IPR030678">
    <property type="entry name" value="Peptide/Ni-bd"/>
</dbReference>
<dbReference type="PROSITE" id="PS51257">
    <property type="entry name" value="PROKAR_LIPOPROTEIN"/>
    <property type="match status" value="1"/>
</dbReference>
<comment type="caution">
    <text evidence="9">The sequence shown here is derived from an EMBL/GenBank/DDBJ whole genome shotgun (WGS) entry which is preliminary data.</text>
</comment>
<evidence type="ECO:0000256" key="5">
    <source>
        <dbReference type="ARBA" id="ARBA00022856"/>
    </source>
</evidence>
<dbReference type="Proteomes" id="UP000321429">
    <property type="component" value="Unassembled WGS sequence"/>
</dbReference>
<dbReference type="STRING" id="348151.IV55_GL001311"/>
<dbReference type="Gene3D" id="3.10.105.10">
    <property type="entry name" value="Dipeptide-binding Protein, Domain 3"/>
    <property type="match status" value="1"/>
</dbReference>
<reference evidence="9 10" key="1">
    <citation type="journal article" date="2015" name="Genome Announc.">
        <title>Expanding the biotechnology potential of lactobacilli through comparative genomics of 213 strains and associated genera.</title>
        <authorList>
            <person name="Sun Z."/>
            <person name="Harris H.M."/>
            <person name="McCann A."/>
            <person name="Guo C."/>
            <person name="Argimon S."/>
            <person name="Zhang W."/>
            <person name="Yang X."/>
            <person name="Jeffery I.B."/>
            <person name="Cooney J.C."/>
            <person name="Kagawa T.F."/>
            <person name="Liu W."/>
            <person name="Song Y."/>
            <person name="Salvetti E."/>
            <person name="Wrobel A."/>
            <person name="Rasinkangas P."/>
            <person name="Parkhill J."/>
            <person name="Rea M.C."/>
            <person name="O'Sullivan O."/>
            <person name="Ritari J."/>
            <person name="Douillard F.P."/>
            <person name="Paul Ross R."/>
            <person name="Yang R."/>
            <person name="Briner A.E."/>
            <person name="Felis G.E."/>
            <person name="de Vos W.M."/>
            <person name="Barrangou R."/>
            <person name="Klaenhammer T.R."/>
            <person name="Caufield P.W."/>
            <person name="Cui Y."/>
            <person name="Zhang H."/>
            <person name="O'Toole P.W."/>
        </authorList>
    </citation>
    <scope>NUCLEOTIDE SEQUENCE [LARGE SCALE GENOMIC DNA]</scope>
    <source>
        <strain evidence="9 10">DSM 22696</strain>
    </source>
</reference>
<accession>A0A0R2LCJ7</accession>
<dbReference type="Gene3D" id="3.90.76.10">
    <property type="entry name" value="Dipeptide-binding Protein, Domain 1"/>
    <property type="match status" value="1"/>
</dbReference>
<dbReference type="InterPro" id="IPR039424">
    <property type="entry name" value="SBP_5"/>
</dbReference>
<name>A0A0R2LCJ7_9LACO</name>
<feature type="chain" id="PRO_5044546224" evidence="6">
    <location>
        <begin position="25"/>
        <end position="547"/>
    </location>
</feature>
<comment type="similarity">
    <text evidence="2">Belongs to the bacterial solute-binding protein 5 family.</text>
</comment>
<gene>
    <name evidence="8" type="primary">oppA</name>
    <name evidence="9" type="ORF">IV55_GL001311</name>
    <name evidence="8" type="ORF">LSI01_18460</name>
</gene>
<dbReference type="EMBL" id="BJUD01000066">
    <property type="protein sequence ID" value="GEK29535.1"/>
    <property type="molecule type" value="Genomic_DNA"/>
</dbReference>
<dbReference type="FunFam" id="3.10.105.10:FF:000001">
    <property type="entry name" value="Oligopeptide ABC transporter, oligopeptide-binding protein"/>
    <property type="match status" value="1"/>
</dbReference>
<organism evidence="9 10">
    <name type="scientific">Furfurilactobacillus siliginis</name>
    <dbReference type="NCBI Taxonomy" id="348151"/>
    <lineage>
        <taxon>Bacteria</taxon>
        <taxon>Bacillati</taxon>
        <taxon>Bacillota</taxon>
        <taxon>Bacilli</taxon>
        <taxon>Lactobacillales</taxon>
        <taxon>Lactobacillaceae</taxon>
        <taxon>Furfurilactobacillus</taxon>
    </lineage>
</organism>
<evidence type="ECO:0000313" key="10">
    <source>
        <dbReference type="Proteomes" id="UP000051139"/>
    </source>
</evidence>
<dbReference type="EMBL" id="JQCB01000004">
    <property type="protein sequence ID" value="KRN96349.1"/>
    <property type="molecule type" value="Genomic_DNA"/>
</dbReference>
<dbReference type="CDD" id="cd08504">
    <property type="entry name" value="PBP2_OppA"/>
    <property type="match status" value="1"/>
</dbReference>
<keyword evidence="5" id="KW-0571">Peptide transport</keyword>
<evidence type="ECO:0000256" key="6">
    <source>
        <dbReference type="SAM" id="SignalP"/>
    </source>
</evidence>
<dbReference type="OrthoDB" id="403896at2"/>
<evidence type="ECO:0000313" key="8">
    <source>
        <dbReference type="EMBL" id="GEK29535.1"/>
    </source>
</evidence>
<dbReference type="Pfam" id="PF00496">
    <property type="entry name" value="SBP_bac_5"/>
    <property type="match status" value="1"/>
</dbReference>
<dbReference type="Proteomes" id="UP000051139">
    <property type="component" value="Unassembled WGS sequence"/>
</dbReference>
<dbReference type="GO" id="GO:0043190">
    <property type="term" value="C:ATP-binding cassette (ABC) transporter complex"/>
    <property type="evidence" value="ECO:0007669"/>
    <property type="project" value="InterPro"/>
</dbReference>
<evidence type="ECO:0000313" key="9">
    <source>
        <dbReference type="EMBL" id="KRN96349.1"/>
    </source>
</evidence>
<dbReference type="PATRIC" id="fig|348151.3.peg.1348"/>
<evidence type="ECO:0000256" key="1">
    <source>
        <dbReference type="ARBA" id="ARBA00004196"/>
    </source>
</evidence>
<dbReference type="GO" id="GO:1904680">
    <property type="term" value="F:peptide transmembrane transporter activity"/>
    <property type="evidence" value="ECO:0007669"/>
    <property type="project" value="TreeGrafter"/>
</dbReference>